<dbReference type="KEGG" id="dpr:Despr_1444"/>
<evidence type="ECO:0000313" key="2">
    <source>
        <dbReference type="Proteomes" id="UP000006365"/>
    </source>
</evidence>
<sequence length="146" mass="15663">MVRSYQNNRVALANIEATLCTVDGTPLALTAATGADVTLQWSLPAQAYAVQARYLGRTYLSEPFTSGNPTVLIPEGLARMTLLLGGAALPNTQVVAISDSDPDHPQSLTSDASGVAFFAVEAGTYRVKAWRLVRCTPVKERPWARN</sequence>
<reference evidence="1 2" key="1">
    <citation type="journal article" date="2011" name="Stand. Genomic Sci.">
        <title>Complete genome sequence of Desulfobulbus propionicus type strain (1pr3).</title>
        <authorList>
            <person name="Pagani I."/>
            <person name="Lapidus A."/>
            <person name="Nolan M."/>
            <person name="Lucas S."/>
            <person name="Hammon N."/>
            <person name="Deshpande S."/>
            <person name="Cheng J.F."/>
            <person name="Chertkov O."/>
            <person name="Davenport K."/>
            <person name="Tapia R."/>
            <person name="Han C."/>
            <person name="Goodwin L."/>
            <person name="Pitluck S."/>
            <person name="Liolios K."/>
            <person name="Mavromatis K."/>
            <person name="Ivanova N."/>
            <person name="Mikhailova N."/>
            <person name="Pati A."/>
            <person name="Chen A."/>
            <person name="Palaniappan K."/>
            <person name="Land M."/>
            <person name="Hauser L."/>
            <person name="Chang Y.J."/>
            <person name="Jeffries C.D."/>
            <person name="Detter J.C."/>
            <person name="Brambilla E."/>
            <person name="Kannan K.P."/>
            <person name="Djao O.D."/>
            <person name="Rohde M."/>
            <person name="Pukall R."/>
            <person name="Spring S."/>
            <person name="Goker M."/>
            <person name="Sikorski J."/>
            <person name="Woyke T."/>
            <person name="Bristow J."/>
            <person name="Eisen J.A."/>
            <person name="Markowitz V."/>
            <person name="Hugenholtz P."/>
            <person name="Kyrpides N.C."/>
            <person name="Klenk H.P."/>
        </authorList>
    </citation>
    <scope>NUCLEOTIDE SEQUENCE [LARGE SCALE GENOMIC DNA]</scope>
    <source>
        <strain evidence="2">ATCC 33891 / DSM 2032 / 1pr3</strain>
    </source>
</reference>
<dbReference type="AlphaFoldDB" id="A0A7U3YLJ5"/>
<proteinExistence type="predicted"/>
<evidence type="ECO:0000313" key="1">
    <source>
        <dbReference type="EMBL" id="ADW17600.1"/>
    </source>
</evidence>
<name>A0A7U3YLJ5_DESPD</name>
<dbReference type="Proteomes" id="UP000006365">
    <property type="component" value="Chromosome"/>
</dbReference>
<gene>
    <name evidence="1" type="ordered locus">Despr_1444</name>
</gene>
<organism evidence="1 2">
    <name type="scientific">Desulfobulbus propionicus (strain ATCC 33891 / DSM 2032 / VKM B-1956 / 1pr3)</name>
    <dbReference type="NCBI Taxonomy" id="577650"/>
    <lineage>
        <taxon>Bacteria</taxon>
        <taxon>Pseudomonadati</taxon>
        <taxon>Thermodesulfobacteriota</taxon>
        <taxon>Desulfobulbia</taxon>
        <taxon>Desulfobulbales</taxon>
        <taxon>Desulfobulbaceae</taxon>
        <taxon>Desulfobulbus</taxon>
    </lineage>
</organism>
<keyword evidence="2" id="KW-1185">Reference proteome</keyword>
<dbReference type="EMBL" id="CP002364">
    <property type="protein sequence ID" value="ADW17600.1"/>
    <property type="molecule type" value="Genomic_DNA"/>
</dbReference>
<accession>A0A7U3YLJ5</accession>
<protein>
    <submittedName>
        <fullName evidence="1">Uncharacterized protein</fullName>
    </submittedName>
</protein>